<keyword evidence="2" id="KW-0732">Signal</keyword>
<organism evidence="3 4">
    <name type="scientific">Coprococcus intestinihominis</name>
    <dbReference type="NCBI Taxonomy" id="3133154"/>
    <lineage>
        <taxon>Bacteria</taxon>
        <taxon>Bacillati</taxon>
        <taxon>Bacillota</taxon>
        <taxon>Clostridia</taxon>
        <taxon>Lachnospirales</taxon>
        <taxon>Lachnospiraceae</taxon>
        <taxon>Coprococcus</taxon>
    </lineage>
</organism>
<feature type="transmembrane region" description="Helical" evidence="1">
    <location>
        <begin position="171"/>
        <end position="192"/>
    </location>
</feature>
<evidence type="ECO:0000256" key="1">
    <source>
        <dbReference type="SAM" id="Phobius"/>
    </source>
</evidence>
<proteinExistence type="predicted"/>
<gene>
    <name evidence="3" type="ORF">WMO25_02040</name>
</gene>
<dbReference type="RefSeq" id="WP_117540405.1">
    <property type="nucleotide sequence ID" value="NZ_JBBMEK010000013.1"/>
</dbReference>
<protein>
    <submittedName>
        <fullName evidence="3">Uncharacterized protein</fullName>
    </submittedName>
</protein>
<sequence length="201" mass="22099">MMKNVRRIAKWLMACMMTVFLAGVVSAAETTEKGEISSFNNYGENGVYEAIGEYEVAYGSVVADVTRKLPSTLTAKLTTGEEVEVPVTWVCVSDNLGGNTYVPKHSDVSAVYTFEAQLGDGYKIAGNLPEDYVMPFVTVSYTQDAQELNSQAPEMDTEINAAVDTASGMSVWSWIIWIIVIVIIVVVLWWLFAGSKNNKEK</sequence>
<dbReference type="Proteomes" id="UP001469749">
    <property type="component" value="Unassembled WGS sequence"/>
</dbReference>
<keyword evidence="1" id="KW-0812">Transmembrane</keyword>
<evidence type="ECO:0000313" key="4">
    <source>
        <dbReference type="Proteomes" id="UP001469749"/>
    </source>
</evidence>
<dbReference type="EMBL" id="JBBMEK010000013">
    <property type="protein sequence ID" value="MEQ2363875.1"/>
    <property type="molecule type" value="Genomic_DNA"/>
</dbReference>
<comment type="caution">
    <text evidence="3">The sequence shown here is derived from an EMBL/GenBank/DDBJ whole genome shotgun (WGS) entry which is preliminary data.</text>
</comment>
<reference evidence="3 4" key="1">
    <citation type="submission" date="2024-03" db="EMBL/GenBank/DDBJ databases">
        <title>Human intestinal bacterial collection.</title>
        <authorList>
            <person name="Pauvert C."/>
            <person name="Hitch T.C.A."/>
            <person name="Clavel T."/>
        </authorList>
    </citation>
    <scope>NUCLEOTIDE SEQUENCE [LARGE SCALE GENOMIC DNA]</scope>
    <source>
        <strain evidence="3 4">CLA-AA-H190</strain>
    </source>
</reference>
<feature type="signal peptide" evidence="2">
    <location>
        <begin position="1"/>
        <end position="27"/>
    </location>
</feature>
<keyword evidence="1" id="KW-0472">Membrane</keyword>
<name>A0ABV1B0A8_9FIRM</name>
<keyword evidence="1" id="KW-1133">Transmembrane helix</keyword>
<evidence type="ECO:0000256" key="2">
    <source>
        <dbReference type="SAM" id="SignalP"/>
    </source>
</evidence>
<evidence type="ECO:0000313" key="3">
    <source>
        <dbReference type="EMBL" id="MEQ2363875.1"/>
    </source>
</evidence>
<feature type="chain" id="PRO_5046238871" evidence="2">
    <location>
        <begin position="28"/>
        <end position="201"/>
    </location>
</feature>
<keyword evidence="4" id="KW-1185">Reference proteome</keyword>
<accession>A0ABV1B0A8</accession>